<evidence type="ECO:0000259" key="2">
    <source>
        <dbReference type="Pfam" id="PF01370"/>
    </source>
</evidence>
<name>A0A7X0ICZ8_9ACTN</name>
<dbReference type="Pfam" id="PF01370">
    <property type="entry name" value="Epimerase"/>
    <property type="match status" value="1"/>
</dbReference>
<keyword evidence="4" id="KW-1185">Reference proteome</keyword>
<dbReference type="InterPro" id="IPR001509">
    <property type="entry name" value="Epimerase_deHydtase"/>
</dbReference>
<evidence type="ECO:0000313" key="3">
    <source>
        <dbReference type="EMBL" id="MBB6472965.1"/>
    </source>
</evidence>
<reference evidence="3 4" key="1">
    <citation type="submission" date="2020-08" db="EMBL/GenBank/DDBJ databases">
        <title>Sequencing the genomes of 1000 actinobacteria strains.</title>
        <authorList>
            <person name="Klenk H.-P."/>
        </authorList>
    </citation>
    <scope>NUCLEOTIDE SEQUENCE [LARGE SCALE GENOMIC DNA]</scope>
    <source>
        <strain evidence="3 4">DSM 44936</strain>
    </source>
</reference>
<organism evidence="3 4">
    <name type="scientific">Sphaerisporangium rubeum</name>
    <dbReference type="NCBI Taxonomy" id="321317"/>
    <lineage>
        <taxon>Bacteria</taxon>
        <taxon>Bacillati</taxon>
        <taxon>Actinomycetota</taxon>
        <taxon>Actinomycetes</taxon>
        <taxon>Streptosporangiales</taxon>
        <taxon>Streptosporangiaceae</taxon>
        <taxon>Sphaerisporangium</taxon>
    </lineage>
</organism>
<dbReference type="AlphaFoldDB" id="A0A7X0ICZ8"/>
<evidence type="ECO:0000313" key="4">
    <source>
        <dbReference type="Proteomes" id="UP000555564"/>
    </source>
</evidence>
<comment type="similarity">
    <text evidence="1">Belongs to the NAD(P)-dependent epimerase/dehydratase family.</text>
</comment>
<proteinExistence type="inferred from homology"/>
<dbReference type="RefSeq" id="WP_184980418.1">
    <property type="nucleotide sequence ID" value="NZ_BAAALO010000032.1"/>
</dbReference>
<gene>
    <name evidence="3" type="ORF">BJ992_002396</name>
</gene>
<dbReference type="Gene3D" id="3.40.50.720">
    <property type="entry name" value="NAD(P)-binding Rossmann-like Domain"/>
    <property type="match status" value="1"/>
</dbReference>
<dbReference type="PANTHER" id="PTHR43000">
    <property type="entry name" value="DTDP-D-GLUCOSE 4,6-DEHYDRATASE-RELATED"/>
    <property type="match status" value="1"/>
</dbReference>
<accession>A0A7X0ICZ8</accession>
<dbReference type="Proteomes" id="UP000555564">
    <property type="component" value="Unassembled WGS sequence"/>
</dbReference>
<comment type="caution">
    <text evidence="3">The sequence shown here is derived from an EMBL/GenBank/DDBJ whole genome shotgun (WGS) entry which is preliminary data.</text>
</comment>
<sequence>MEAANTIPVNVAESRGRSHVVTGVAGFIGSHIARSLLDRGDHVVGIDHCAGHPPGITARNLAVNEGCDRFTMVRGDLAEIALEPHLRGADTVFHAAARPGVRTSWGAEFPGYARSNIVATHLLMEAAARCGVRRVVVSSSSSVYGGAPDGPVPETHLPAPLSPYGVTKLAAEQLAIAHALREMTGPTVVALRYFTVYGPRQRPDMLISRLIASALSGRPLTVNGDGKQRRDFTFIADAVRANLAAMDADVEAEVVNIGTGVTTSVLDTADLVGEVTGRPVPLTFAEGQAGDVRDTHADTTRAEAVIGYRPAVELRDGLSAQVAWTLRRRDVAP</sequence>
<dbReference type="PRINTS" id="PR01713">
    <property type="entry name" value="NUCEPIMERASE"/>
</dbReference>
<dbReference type="SUPFAM" id="SSF51735">
    <property type="entry name" value="NAD(P)-binding Rossmann-fold domains"/>
    <property type="match status" value="1"/>
</dbReference>
<protein>
    <submittedName>
        <fullName evidence="3">Nucleoside-diphosphate-sugar epimerase</fullName>
    </submittedName>
</protein>
<dbReference type="Gene3D" id="3.90.25.10">
    <property type="entry name" value="UDP-galactose 4-epimerase, domain 1"/>
    <property type="match status" value="1"/>
</dbReference>
<feature type="domain" description="NAD-dependent epimerase/dehydratase" evidence="2">
    <location>
        <begin position="20"/>
        <end position="258"/>
    </location>
</feature>
<dbReference type="EMBL" id="JACHIU010000001">
    <property type="protein sequence ID" value="MBB6472965.1"/>
    <property type="molecule type" value="Genomic_DNA"/>
</dbReference>
<dbReference type="InterPro" id="IPR036291">
    <property type="entry name" value="NAD(P)-bd_dom_sf"/>
</dbReference>
<evidence type="ECO:0000256" key="1">
    <source>
        <dbReference type="ARBA" id="ARBA00007637"/>
    </source>
</evidence>